<evidence type="ECO:0000313" key="3">
    <source>
        <dbReference type="Proteomes" id="UP000160503"/>
    </source>
</evidence>
<reference evidence="2 3" key="1">
    <citation type="journal article" date="2014" name="J. Gen. Virol.">
        <title>Sunguru virus: a novel virus in the family Rhabdoviridae isolated from a chicken in north-western Uganda.</title>
        <authorList>
            <person name="Ledermann J.P."/>
            <person name="Zeidner N."/>
            <person name="Borland E.M."/>
            <person name="Mutebi J.P."/>
            <person name="Lanciotti R.S."/>
            <person name="Miller B.R."/>
            <person name="Lutwama J.J."/>
            <person name="Tendo J.M."/>
            <person name="Andama V."/>
            <person name="Powers A.M."/>
        </authorList>
    </citation>
    <scope>NUCLEOTIDE SEQUENCE [LARGE SCALE GENOMIC DNA]</scope>
    <source>
        <strain evidence="2">Ug#41</strain>
    </source>
</reference>
<evidence type="ECO:0000256" key="1">
    <source>
        <dbReference type="SAM" id="Phobius"/>
    </source>
</evidence>
<keyword evidence="1" id="KW-1133">Transmembrane helix</keyword>
<dbReference type="RefSeq" id="YP_009094439.1">
    <property type="nucleotide sequence ID" value="NC_025401.1"/>
</dbReference>
<keyword evidence="3" id="KW-1185">Reference proteome</keyword>
<feature type="transmembrane region" description="Helical" evidence="1">
    <location>
        <begin position="29"/>
        <end position="51"/>
    </location>
</feature>
<organism evidence="2 3">
    <name type="scientific">Sunguru virus</name>
    <dbReference type="NCBI Taxonomy" id="1491491"/>
    <lineage>
        <taxon>Viruses</taxon>
        <taxon>Riboviria</taxon>
        <taxon>Orthornavirae</taxon>
        <taxon>Negarnaviricota</taxon>
        <taxon>Haploviricotina</taxon>
        <taxon>Monjiviricetes</taxon>
        <taxon>Mononegavirales</taxon>
        <taxon>Rhabdoviridae</taxon>
        <taxon>Alpharhabdovirinae</taxon>
        <taxon>Sunrhavirus</taxon>
        <taxon>Sunrhavirus sunguru</taxon>
    </lineage>
</organism>
<protein>
    <submittedName>
        <fullName evidence="2">Small hydrophobic protein</fullName>
    </submittedName>
</protein>
<keyword evidence="1" id="KW-0812">Transmembrane</keyword>
<keyword evidence="1" id="KW-0472">Membrane</keyword>
<evidence type="ECO:0000313" key="2">
    <source>
        <dbReference type="EMBL" id="AHX81842.1"/>
    </source>
</evidence>
<dbReference type="EMBL" id="KF395226">
    <property type="protein sequence ID" value="AHX81842.1"/>
    <property type="molecule type" value="Viral_cRNA"/>
</dbReference>
<dbReference type="Proteomes" id="UP000160503">
    <property type="component" value="Segment"/>
</dbReference>
<dbReference type="GeneID" id="21011889"/>
<name>A0A023T456_9RHAB</name>
<sequence length="78" mass="9264">MILLVVLILFFGMLYKRLSFLMMAYLLGYYNVFGSVITYGSFFIWYLFYYLPSKWMGAGFAAIVESYNKEYAEWVSIE</sequence>
<dbReference type="KEGG" id="vg:21011889"/>
<accession>A0A023T456</accession>
<proteinExistence type="predicted"/>